<evidence type="ECO:0000256" key="15">
    <source>
        <dbReference type="ARBA" id="ARBA00022989"/>
    </source>
</evidence>
<dbReference type="GO" id="GO:0004143">
    <property type="term" value="F:ATP-dependent diacylglycerol kinase activity"/>
    <property type="evidence" value="ECO:0007669"/>
    <property type="project" value="UniProtKB-EC"/>
</dbReference>
<dbReference type="InterPro" id="IPR000829">
    <property type="entry name" value="DAGK"/>
</dbReference>
<evidence type="ECO:0000313" key="26">
    <source>
        <dbReference type="Proteomes" id="UP000092695"/>
    </source>
</evidence>
<evidence type="ECO:0000256" key="14">
    <source>
        <dbReference type="ARBA" id="ARBA00022842"/>
    </source>
</evidence>
<keyword evidence="26" id="KW-1185">Reference proteome</keyword>
<dbReference type="InterPro" id="IPR033718">
    <property type="entry name" value="DAGK_prok"/>
</dbReference>
<evidence type="ECO:0000256" key="17">
    <source>
        <dbReference type="ARBA" id="ARBA00023136"/>
    </source>
</evidence>
<evidence type="ECO:0000256" key="24">
    <source>
        <dbReference type="RuleBase" id="RU363065"/>
    </source>
</evidence>
<evidence type="ECO:0000256" key="22">
    <source>
        <dbReference type="PIRSR" id="PIRSR600829-3"/>
    </source>
</evidence>
<evidence type="ECO:0000256" key="16">
    <source>
        <dbReference type="ARBA" id="ARBA00023098"/>
    </source>
</evidence>
<feature type="binding site" evidence="22">
    <location>
        <position position="16"/>
    </location>
    <ligand>
        <name>ATP</name>
        <dbReference type="ChEBI" id="CHEBI:30616"/>
    </ligand>
</feature>
<evidence type="ECO:0000256" key="20">
    <source>
        <dbReference type="PIRSR" id="PIRSR600829-1"/>
    </source>
</evidence>
<evidence type="ECO:0000256" key="10">
    <source>
        <dbReference type="ARBA" id="ARBA00022723"/>
    </source>
</evidence>
<evidence type="ECO:0000256" key="1">
    <source>
        <dbReference type="ARBA" id="ARBA00004429"/>
    </source>
</evidence>
<dbReference type="EC" id="2.7.1.107" evidence="3 24"/>
<organism evidence="25 26">
    <name type="scientific">Woeseia oceani</name>
    <dbReference type="NCBI Taxonomy" id="1548547"/>
    <lineage>
        <taxon>Bacteria</taxon>
        <taxon>Pseudomonadati</taxon>
        <taxon>Pseudomonadota</taxon>
        <taxon>Gammaproteobacteria</taxon>
        <taxon>Woeseiales</taxon>
        <taxon>Woeseiaceae</taxon>
        <taxon>Woeseia</taxon>
    </lineage>
</organism>
<keyword evidence="17 24" id="KW-0472">Membrane</keyword>
<keyword evidence="14 23" id="KW-0460">Magnesium</keyword>
<evidence type="ECO:0000256" key="6">
    <source>
        <dbReference type="ARBA" id="ARBA00022516"/>
    </source>
</evidence>
<dbReference type="GO" id="GO:0005886">
    <property type="term" value="C:plasma membrane"/>
    <property type="evidence" value="ECO:0007669"/>
    <property type="project" value="UniProtKB-SubCell"/>
</dbReference>
<sequence length="129" mass="13982">MTEFRTKFPQRAGVSRIWHAGIYSLRGLAIAWQGQAAFRQEALLAMVMIPAAFWLTEDAVERILLLGSVVLVLIIELCNSAIEAVVDRVGSELHPLSGAAKDMGSAAVLLSLLLMLLVWALIALQRVGA</sequence>
<evidence type="ECO:0000256" key="4">
    <source>
        <dbReference type="ARBA" id="ARBA00017575"/>
    </source>
</evidence>
<keyword evidence="15 24" id="KW-1133">Transmembrane helix</keyword>
<evidence type="ECO:0000256" key="23">
    <source>
        <dbReference type="PIRSR" id="PIRSR600829-4"/>
    </source>
</evidence>
<evidence type="ECO:0000256" key="9">
    <source>
        <dbReference type="ARBA" id="ARBA00022692"/>
    </source>
</evidence>
<feature type="binding site" evidence="23">
    <location>
        <position position="83"/>
    </location>
    <ligand>
        <name>a divalent metal cation</name>
        <dbReference type="ChEBI" id="CHEBI:60240"/>
    </ligand>
</feature>
<reference evidence="25 26" key="1">
    <citation type="submission" date="2016-06" db="EMBL/GenBank/DDBJ databases">
        <title>Complete genome sequence of a deep-branching marine Gamma Proteobacterium Woeseia oceani type strain XK5.</title>
        <authorList>
            <person name="Mu D."/>
            <person name="Du Z."/>
        </authorList>
    </citation>
    <scope>NUCLEOTIDE SEQUENCE [LARGE SCALE GENOMIC DNA]</scope>
    <source>
        <strain evidence="25 26">XK5</strain>
    </source>
</reference>
<proteinExistence type="inferred from homology"/>
<keyword evidence="18" id="KW-0594">Phospholipid biosynthesis</keyword>
<evidence type="ECO:0000256" key="7">
    <source>
        <dbReference type="ARBA" id="ARBA00022519"/>
    </source>
</evidence>
<feature type="transmembrane region" description="Helical" evidence="24">
    <location>
        <begin position="63"/>
        <end position="86"/>
    </location>
</feature>
<feature type="active site" description="Proton acceptor" evidence="20">
    <location>
        <position position="76"/>
    </location>
</feature>
<keyword evidence="9 24" id="KW-0812">Transmembrane</keyword>
<feature type="binding site" evidence="21">
    <location>
        <position position="105"/>
    </location>
    <ligand>
        <name>substrate</name>
    </ligand>
</feature>
<keyword evidence="13 22" id="KW-0067">ATP-binding</keyword>
<comment type="function">
    <text evidence="24">Catalyzes the ATP-dependent phosphorylation of sn-l,2-diacylglycerol (DAG) to phosphatidic acid. Involved in the recycling of diacylglycerol produced as a by-product during membrane-derived oligosaccharide (MDO) biosynthesis.</text>
</comment>
<feature type="binding site" evidence="22">
    <location>
        <position position="83"/>
    </location>
    <ligand>
        <name>ATP</name>
        <dbReference type="ChEBI" id="CHEBI:30616"/>
    </ligand>
</feature>
<feature type="binding site" evidence="21">
    <location>
        <position position="76"/>
    </location>
    <ligand>
        <name>substrate</name>
    </ligand>
</feature>
<dbReference type="CDD" id="cd14264">
    <property type="entry name" value="DAGK_IM"/>
    <property type="match status" value="1"/>
</dbReference>
<accession>A0A193LIY0</accession>
<feature type="transmembrane region" description="Helical" evidence="24">
    <location>
        <begin position="106"/>
        <end position="124"/>
    </location>
</feature>
<evidence type="ECO:0000256" key="21">
    <source>
        <dbReference type="PIRSR" id="PIRSR600829-2"/>
    </source>
</evidence>
<feature type="binding site" evidence="22">
    <location>
        <begin position="101"/>
        <end position="102"/>
    </location>
    <ligand>
        <name>ATP</name>
        <dbReference type="ChEBI" id="CHEBI:30616"/>
    </ligand>
</feature>
<dbReference type="Gene3D" id="1.10.287.3610">
    <property type="match status" value="1"/>
</dbReference>
<dbReference type="EMBL" id="CP016268">
    <property type="protein sequence ID" value="ANO52431.1"/>
    <property type="molecule type" value="Genomic_DNA"/>
</dbReference>
<feature type="binding site" evidence="21">
    <location>
        <position position="16"/>
    </location>
    <ligand>
        <name>substrate</name>
    </ligand>
</feature>
<keyword evidence="6" id="KW-0444">Lipid biosynthesis</keyword>
<dbReference type="Proteomes" id="UP000092695">
    <property type="component" value="Chromosome"/>
</dbReference>
<comment type="caution">
    <text evidence="24">Lacks conserved residue(s) required for the propagation of feature annotation.</text>
</comment>
<evidence type="ECO:0000256" key="5">
    <source>
        <dbReference type="ARBA" id="ARBA00022475"/>
    </source>
</evidence>
<keyword evidence="8 24" id="KW-0808">Transferase</keyword>
<keyword evidence="19 24" id="KW-1208">Phospholipid metabolism</keyword>
<evidence type="ECO:0000313" key="25">
    <source>
        <dbReference type="EMBL" id="ANO52431.1"/>
    </source>
</evidence>
<dbReference type="RefSeq" id="WP_068617736.1">
    <property type="nucleotide sequence ID" value="NZ_CP016268.1"/>
</dbReference>
<keyword evidence="7 24" id="KW-0997">Cell inner membrane</keyword>
<dbReference type="GO" id="GO:0006654">
    <property type="term" value="P:phosphatidic acid biosynthetic process"/>
    <property type="evidence" value="ECO:0007669"/>
    <property type="project" value="InterPro"/>
</dbReference>
<evidence type="ECO:0000256" key="11">
    <source>
        <dbReference type="ARBA" id="ARBA00022741"/>
    </source>
</evidence>
<feature type="binding site" evidence="21">
    <location>
        <position position="62"/>
    </location>
    <ligand>
        <name>substrate</name>
    </ligand>
</feature>
<keyword evidence="16 24" id="KW-0443">Lipid metabolism</keyword>
<evidence type="ECO:0000256" key="12">
    <source>
        <dbReference type="ARBA" id="ARBA00022777"/>
    </source>
</evidence>
<feature type="binding site" evidence="21">
    <location>
        <begin position="37"/>
        <end position="41"/>
    </location>
    <ligand>
        <name>substrate</name>
    </ligand>
</feature>
<keyword evidence="12 24" id="KW-0418">Kinase</keyword>
<evidence type="ECO:0000256" key="2">
    <source>
        <dbReference type="ARBA" id="ARBA00005967"/>
    </source>
</evidence>
<keyword evidence="10 23" id="KW-0479">Metal-binding</keyword>
<dbReference type="OrthoDB" id="9796011at2"/>
<evidence type="ECO:0000256" key="3">
    <source>
        <dbReference type="ARBA" id="ARBA00012133"/>
    </source>
</evidence>
<dbReference type="PANTHER" id="PTHR34299">
    <property type="entry name" value="DIACYLGLYCEROL KINASE"/>
    <property type="match status" value="1"/>
</dbReference>
<evidence type="ECO:0000256" key="8">
    <source>
        <dbReference type="ARBA" id="ARBA00022679"/>
    </source>
</evidence>
<gene>
    <name evidence="25" type="ORF">BA177_15675</name>
</gene>
<feature type="binding site" evidence="22">
    <location>
        <begin position="92"/>
        <end position="94"/>
    </location>
    <ligand>
        <name>ATP</name>
        <dbReference type="ChEBI" id="CHEBI:30616"/>
    </ligand>
</feature>
<keyword evidence="5" id="KW-1003">Cell membrane</keyword>
<dbReference type="GO" id="GO:0046872">
    <property type="term" value="F:metal ion binding"/>
    <property type="evidence" value="ECO:0007669"/>
    <property type="project" value="UniProtKB-KW"/>
</dbReference>
<evidence type="ECO:0000256" key="19">
    <source>
        <dbReference type="ARBA" id="ARBA00023264"/>
    </source>
</evidence>
<feature type="binding site" evidence="22">
    <location>
        <position position="23"/>
    </location>
    <ligand>
        <name>ATP</name>
        <dbReference type="ChEBI" id="CHEBI:30616"/>
    </ligand>
</feature>
<keyword evidence="11 22" id="KW-0547">Nucleotide-binding</keyword>
<comment type="catalytic activity">
    <reaction evidence="24">
        <text>a 1,2-diacyl-sn-glycerol + ATP = a 1,2-diacyl-sn-glycero-3-phosphate + ADP + H(+)</text>
        <dbReference type="Rhea" id="RHEA:10272"/>
        <dbReference type="ChEBI" id="CHEBI:15378"/>
        <dbReference type="ChEBI" id="CHEBI:17815"/>
        <dbReference type="ChEBI" id="CHEBI:30616"/>
        <dbReference type="ChEBI" id="CHEBI:58608"/>
        <dbReference type="ChEBI" id="CHEBI:456216"/>
        <dbReference type="EC" id="2.7.1.107"/>
    </reaction>
</comment>
<comment type="similarity">
    <text evidence="2 24">Belongs to the bacterial diacylglycerol kinase family.</text>
</comment>
<evidence type="ECO:0000256" key="13">
    <source>
        <dbReference type="ARBA" id="ARBA00022840"/>
    </source>
</evidence>
<evidence type="ECO:0000256" key="18">
    <source>
        <dbReference type="ARBA" id="ARBA00023209"/>
    </source>
</evidence>
<dbReference type="KEGG" id="woc:BA177_15675"/>
<dbReference type="InterPro" id="IPR036945">
    <property type="entry name" value="DAGK_sf"/>
</dbReference>
<comment type="subcellular location">
    <subcellularLocation>
        <location evidence="1 24">Cell inner membrane</location>
        <topology evidence="1 24">Multi-pass membrane protein</topology>
    </subcellularLocation>
</comment>
<dbReference type="AlphaFoldDB" id="A0A193LIY0"/>
<comment type="cofactor">
    <cofactor evidence="23">
        <name>Mg(2+)</name>
        <dbReference type="ChEBI" id="CHEBI:18420"/>
    </cofactor>
    <text evidence="23">Mn(2+), Zn(2+), Cd(2+) and Co(2+) support activity to lesser extents.</text>
</comment>
<dbReference type="STRING" id="1548547.BA177_15675"/>
<protein>
    <recommendedName>
        <fullName evidence="4 24">Diacylglycerol kinase</fullName>
        <ecNumber evidence="3 24">2.7.1.107</ecNumber>
    </recommendedName>
</protein>
<dbReference type="Pfam" id="PF01219">
    <property type="entry name" value="DAGK_prokar"/>
    <property type="match status" value="1"/>
</dbReference>
<name>A0A193LIY0_9GAMM</name>
<dbReference type="GO" id="GO:0005524">
    <property type="term" value="F:ATP binding"/>
    <property type="evidence" value="ECO:0007669"/>
    <property type="project" value="UniProtKB-KW"/>
</dbReference>
<dbReference type="PANTHER" id="PTHR34299:SF1">
    <property type="entry name" value="DIACYLGLYCEROL KINASE"/>
    <property type="match status" value="1"/>
</dbReference>